<accession>A0A9Q1DL72</accession>
<protein>
    <submittedName>
        <fullName evidence="1">Uncharacterized protein</fullName>
    </submittedName>
</protein>
<sequence length="79" mass="9105">MLQLHIHGFLANRLSSQSSTHTHRIRNAFRLVWSAGWGLSHGPQRELPPVYPLETHRTAKRKTQLIRRSKVRVPCLSEG</sequence>
<dbReference type="AlphaFoldDB" id="A0A9Q1DL72"/>
<comment type="caution">
    <text evidence="1">The sequence shown here is derived from an EMBL/GenBank/DDBJ whole genome shotgun (WGS) entry which is preliminary data.</text>
</comment>
<evidence type="ECO:0000313" key="1">
    <source>
        <dbReference type="EMBL" id="KAJ8274570.1"/>
    </source>
</evidence>
<dbReference type="EMBL" id="JAFJMO010000006">
    <property type="protein sequence ID" value="KAJ8274570.1"/>
    <property type="molecule type" value="Genomic_DNA"/>
</dbReference>
<evidence type="ECO:0000313" key="2">
    <source>
        <dbReference type="Proteomes" id="UP001152803"/>
    </source>
</evidence>
<dbReference type="OrthoDB" id="10336027at2759"/>
<name>A0A9Q1DL72_CONCO</name>
<keyword evidence="2" id="KW-1185">Reference proteome</keyword>
<reference evidence="1" key="1">
    <citation type="journal article" date="2023" name="Science">
        <title>Genome structures resolve the early diversification of teleost fishes.</title>
        <authorList>
            <person name="Parey E."/>
            <person name="Louis A."/>
            <person name="Montfort J."/>
            <person name="Bouchez O."/>
            <person name="Roques C."/>
            <person name="Iampietro C."/>
            <person name="Lluch J."/>
            <person name="Castinel A."/>
            <person name="Donnadieu C."/>
            <person name="Desvignes T."/>
            <person name="Floi Bucao C."/>
            <person name="Jouanno E."/>
            <person name="Wen M."/>
            <person name="Mejri S."/>
            <person name="Dirks R."/>
            <person name="Jansen H."/>
            <person name="Henkel C."/>
            <person name="Chen W.J."/>
            <person name="Zahm M."/>
            <person name="Cabau C."/>
            <person name="Klopp C."/>
            <person name="Thompson A.W."/>
            <person name="Robinson-Rechavi M."/>
            <person name="Braasch I."/>
            <person name="Lecointre G."/>
            <person name="Bobe J."/>
            <person name="Postlethwait J.H."/>
            <person name="Berthelot C."/>
            <person name="Roest Crollius H."/>
            <person name="Guiguen Y."/>
        </authorList>
    </citation>
    <scope>NUCLEOTIDE SEQUENCE</scope>
    <source>
        <strain evidence="1">Concon-B</strain>
    </source>
</reference>
<dbReference type="Proteomes" id="UP001152803">
    <property type="component" value="Unassembled WGS sequence"/>
</dbReference>
<organism evidence="1 2">
    <name type="scientific">Conger conger</name>
    <name type="common">Conger eel</name>
    <name type="synonym">Muraena conger</name>
    <dbReference type="NCBI Taxonomy" id="82655"/>
    <lineage>
        <taxon>Eukaryota</taxon>
        <taxon>Metazoa</taxon>
        <taxon>Chordata</taxon>
        <taxon>Craniata</taxon>
        <taxon>Vertebrata</taxon>
        <taxon>Euteleostomi</taxon>
        <taxon>Actinopterygii</taxon>
        <taxon>Neopterygii</taxon>
        <taxon>Teleostei</taxon>
        <taxon>Anguilliformes</taxon>
        <taxon>Congridae</taxon>
        <taxon>Conger</taxon>
    </lineage>
</organism>
<proteinExistence type="predicted"/>
<gene>
    <name evidence="1" type="ORF">COCON_G00091950</name>
</gene>